<protein>
    <recommendedName>
        <fullName evidence="10">1,4-alpha-glucan branching enzyme GlgB</fullName>
        <ecNumber evidence="10">2.4.1.18</ecNumber>
    </recommendedName>
    <alternativeName>
        <fullName evidence="10">1,4-alpha-D-glucan:1,4-alpha-D-glucan 6-glucosyl-transferase</fullName>
    </alternativeName>
    <alternativeName>
        <fullName evidence="10">Alpha-(1-&gt;4)-glucan branching enzyme</fullName>
    </alternativeName>
    <alternativeName>
        <fullName evidence="10">Glycogen branching enzyme</fullName>
        <shortName evidence="10">BE</shortName>
    </alternativeName>
</protein>
<evidence type="ECO:0000256" key="6">
    <source>
        <dbReference type="ARBA" id="ARBA00022676"/>
    </source>
</evidence>
<dbReference type="EMBL" id="CAADFU010000003">
    <property type="protein sequence ID" value="VFK39638.1"/>
    <property type="molecule type" value="Genomic_DNA"/>
</dbReference>
<reference evidence="14" key="1">
    <citation type="submission" date="2019-02" db="EMBL/GenBank/DDBJ databases">
        <authorList>
            <person name="Gruber-Vodicka R. H."/>
            <person name="Seah K. B. B."/>
        </authorList>
    </citation>
    <scope>NUCLEOTIDE SEQUENCE</scope>
    <source>
        <strain evidence="16">BECK_S127</strain>
        <strain evidence="15">BECK_S1320</strain>
        <strain evidence="14">BECK_S1321</strain>
    </source>
</reference>
<dbReference type="SUPFAM" id="SSF51011">
    <property type="entry name" value="Glycosyl hydrolase domain"/>
    <property type="match status" value="1"/>
</dbReference>
<dbReference type="SMART" id="SM00642">
    <property type="entry name" value="Aamy"/>
    <property type="match status" value="1"/>
</dbReference>
<dbReference type="NCBIfam" id="TIGR01515">
    <property type="entry name" value="branching_enzym"/>
    <property type="match status" value="1"/>
</dbReference>
<dbReference type="NCBIfam" id="NF003811">
    <property type="entry name" value="PRK05402.1"/>
    <property type="match status" value="1"/>
</dbReference>
<evidence type="ECO:0000256" key="7">
    <source>
        <dbReference type="ARBA" id="ARBA00022679"/>
    </source>
</evidence>
<dbReference type="Pfam" id="PF22019">
    <property type="entry name" value="GlgB_N"/>
    <property type="match status" value="1"/>
</dbReference>
<comment type="subunit">
    <text evidence="10">Monomer.</text>
</comment>
<dbReference type="InterPro" id="IPR013783">
    <property type="entry name" value="Ig-like_fold"/>
</dbReference>
<dbReference type="SUPFAM" id="SSF51445">
    <property type="entry name" value="(Trans)glycosidases"/>
    <property type="match status" value="1"/>
</dbReference>
<dbReference type="EMBL" id="CAADFR010000003">
    <property type="protein sequence ID" value="VFK36565.1"/>
    <property type="molecule type" value="Genomic_DNA"/>
</dbReference>
<dbReference type="FunFam" id="2.60.40.10:FF:000169">
    <property type="entry name" value="1,4-alpha-glucan branching enzyme GlgB"/>
    <property type="match status" value="1"/>
</dbReference>
<comment type="similarity">
    <text evidence="4 10">Belongs to the glycosyl hydrolase 13 family. GlgB subfamily.</text>
</comment>
<dbReference type="Gene3D" id="2.60.40.1180">
    <property type="entry name" value="Golgi alpha-mannosidase II"/>
    <property type="match status" value="1"/>
</dbReference>
<keyword evidence="5 10" id="KW-0321">Glycogen metabolism</keyword>
<comment type="pathway">
    <text evidence="3 10">Glycan biosynthesis; glycogen biosynthesis.</text>
</comment>
<dbReference type="PIRSF" id="PIRSF000463">
    <property type="entry name" value="GlgB"/>
    <property type="match status" value="1"/>
</dbReference>
<dbReference type="InterPro" id="IPR054169">
    <property type="entry name" value="GlgB_N"/>
</dbReference>
<feature type="active site" description="Nucleophile" evidence="10 11">
    <location>
        <position position="406"/>
    </location>
</feature>
<evidence type="ECO:0000313" key="15">
    <source>
        <dbReference type="EMBL" id="VFK39638.1"/>
    </source>
</evidence>
<keyword evidence="6 10" id="KW-0328">Glycosyltransferase</keyword>
<dbReference type="Pfam" id="PF00128">
    <property type="entry name" value="Alpha-amylase"/>
    <property type="match status" value="2"/>
</dbReference>
<dbReference type="EMBL" id="CAADHB010000006">
    <property type="protein sequence ID" value="VFK78054.1"/>
    <property type="molecule type" value="Genomic_DNA"/>
</dbReference>
<dbReference type="SUPFAM" id="SSF81296">
    <property type="entry name" value="E set domains"/>
    <property type="match status" value="1"/>
</dbReference>
<gene>
    <name evidence="10" type="primary">glgB</name>
    <name evidence="16" type="ORF">BECKSD772D_GA0070982_10069</name>
    <name evidence="15" type="ORF">BECKSD772E_GA0070983_100363</name>
    <name evidence="14" type="ORF">BECKSD772F_GA0070984_10039</name>
</gene>
<proteinExistence type="inferred from homology"/>
<dbReference type="InterPro" id="IPR006407">
    <property type="entry name" value="GlgB"/>
</dbReference>
<dbReference type="InterPro" id="IPR013780">
    <property type="entry name" value="Glyco_hydro_b"/>
</dbReference>
<evidence type="ECO:0000256" key="12">
    <source>
        <dbReference type="SAM" id="MobiDB-lite"/>
    </source>
</evidence>
<dbReference type="Gene3D" id="2.60.40.10">
    <property type="entry name" value="Immunoglobulins"/>
    <property type="match status" value="1"/>
</dbReference>
<evidence type="ECO:0000313" key="14">
    <source>
        <dbReference type="EMBL" id="VFK36565.1"/>
    </source>
</evidence>
<feature type="active site" description="Proton donor" evidence="10 11">
    <location>
        <position position="457"/>
    </location>
</feature>
<dbReference type="Pfam" id="PF02806">
    <property type="entry name" value="Alpha-amylase_C"/>
    <property type="match status" value="1"/>
</dbReference>
<feature type="compositionally biased region" description="Basic and acidic residues" evidence="12">
    <location>
        <begin position="727"/>
        <end position="736"/>
    </location>
</feature>
<dbReference type="InterPro" id="IPR017853">
    <property type="entry name" value="GH"/>
</dbReference>
<evidence type="ECO:0000256" key="8">
    <source>
        <dbReference type="ARBA" id="ARBA00023056"/>
    </source>
</evidence>
<feature type="region of interest" description="Disordered" evidence="12">
    <location>
        <begin position="721"/>
        <end position="828"/>
    </location>
</feature>
<evidence type="ECO:0000256" key="5">
    <source>
        <dbReference type="ARBA" id="ARBA00022600"/>
    </source>
</evidence>
<evidence type="ECO:0000256" key="1">
    <source>
        <dbReference type="ARBA" id="ARBA00000826"/>
    </source>
</evidence>
<comment type="catalytic activity">
    <reaction evidence="1 10">
        <text>Transfers a segment of a (1-&gt;4)-alpha-D-glucan chain to a primary hydroxy group in a similar glucan chain.</text>
        <dbReference type="EC" id="2.4.1.18"/>
    </reaction>
</comment>
<dbReference type="EC" id="2.4.1.18" evidence="10"/>
<dbReference type="InterPro" id="IPR044143">
    <property type="entry name" value="GlgB_N_E_set_prok"/>
</dbReference>
<evidence type="ECO:0000256" key="2">
    <source>
        <dbReference type="ARBA" id="ARBA00002953"/>
    </source>
</evidence>
<dbReference type="Pfam" id="PF02922">
    <property type="entry name" value="CBM_48"/>
    <property type="match status" value="1"/>
</dbReference>
<dbReference type="HAMAP" id="MF_00685">
    <property type="entry name" value="GlgB"/>
    <property type="match status" value="1"/>
</dbReference>
<dbReference type="CDD" id="cd11322">
    <property type="entry name" value="AmyAc_Glg_BE"/>
    <property type="match status" value="1"/>
</dbReference>
<dbReference type="InterPro" id="IPR004193">
    <property type="entry name" value="Glyco_hydro_13_N"/>
</dbReference>
<evidence type="ECO:0000256" key="4">
    <source>
        <dbReference type="ARBA" id="ARBA00009000"/>
    </source>
</evidence>
<dbReference type="Gene3D" id="3.20.20.80">
    <property type="entry name" value="Glycosidases"/>
    <property type="match status" value="1"/>
</dbReference>
<dbReference type="FunFam" id="3.20.20.80:FF:000003">
    <property type="entry name" value="1,4-alpha-glucan branching enzyme GlgB"/>
    <property type="match status" value="1"/>
</dbReference>
<feature type="compositionally biased region" description="Low complexity" evidence="12">
    <location>
        <begin position="799"/>
        <end position="819"/>
    </location>
</feature>
<dbReference type="GO" id="GO:0005978">
    <property type="term" value="P:glycogen biosynthetic process"/>
    <property type="evidence" value="ECO:0007669"/>
    <property type="project" value="UniProtKB-UniRule"/>
</dbReference>
<evidence type="ECO:0000259" key="13">
    <source>
        <dbReference type="SMART" id="SM00642"/>
    </source>
</evidence>
<evidence type="ECO:0000256" key="11">
    <source>
        <dbReference type="PIRSR" id="PIRSR000463-1"/>
    </source>
</evidence>
<comment type="function">
    <text evidence="2 10">Catalyzes the formation of the alpha-1,6-glucosidic linkages in glycogen by scission of a 1,4-alpha-linked oligosaccharide from growing alpha-1,4-glucan chains and the subsequent attachment of the oligosaccharide to the alpha-1,6 position.</text>
</comment>
<evidence type="ECO:0000313" key="16">
    <source>
        <dbReference type="EMBL" id="VFK78054.1"/>
    </source>
</evidence>
<dbReference type="GO" id="GO:0005829">
    <property type="term" value="C:cytosol"/>
    <property type="evidence" value="ECO:0007669"/>
    <property type="project" value="TreeGrafter"/>
</dbReference>
<keyword evidence="8 10" id="KW-0320">Glycogen biosynthesis</keyword>
<dbReference type="FunFam" id="2.60.40.1180:FF:000002">
    <property type="entry name" value="1,4-alpha-glucan branching enzyme GlgB"/>
    <property type="match status" value="1"/>
</dbReference>
<evidence type="ECO:0000256" key="10">
    <source>
        <dbReference type="HAMAP-Rule" id="MF_00685"/>
    </source>
</evidence>
<dbReference type="NCBIfam" id="NF008967">
    <property type="entry name" value="PRK12313.1"/>
    <property type="match status" value="1"/>
</dbReference>
<accession>A0A450Y4V0</accession>
<dbReference type="PANTHER" id="PTHR43651:SF3">
    <property type="entry name" value="1,4-ALPHA-GLUCAN-BRANCHING ENZYME"/>
    <property type="match status" value="1"/>
</dbReference>
<dbReference type="GO" id="GO:0003844">
    <property type="term" value="F:1,4-alpha-glucan branching enzyme activity"/>
    <property type="evidence" value="ECO:0007669"/>
    <property type="project" value="UniProtKB-UniRule"/>
</dbReference>
<evidence type="ECO:0000256" key="3">
    <source>
        <dbReference type="ARBA" id="ARBA00004964"/>
    </source>
</evidence>
<dbReference type="GO" id="GO:0004553">
    <property type="term" value="F:hydrolase activity, hydrolyzing O-glycosyl compounds"/>
    <property type="evidence" value="ECO:0007669"/>
    <property type="project" value="InterPro"/>
</dbReference>
<dbReference type="GO" id="GO:0043169">
    <property type="term" value="F:cation binding"/>
    <property type="evidence" value="ECO:0007669"/>
    <property type="project" value="InterPro"/>
</dbReference>
<feature type="domain" description="Glycosyl hydrolase family 13 catalytic" evidence="13">
    <location>
        <begin position="249"/>
        <end position="597"/>
    </location>
</feature>
<sequence length="828" mass="94636">MSSSTLTPDIQKIVESRHHDPFSVLGRHSDGDGGIVVRVCIPNCVEVNIAEGPFAMERIPDTDVFEYRGAAKSVPERYRLIWRDSGHREHITHDPYCFPPQIPDFDLHIFNEGKHWHAYKLLGANPRVVDNVGGILFAVWAPNAERASVVGDFNHWDGRAHPMRVRGGSGVWELFIPDIEPGALYKFEIRHRGTGNVMLKTDPYGQSFELRPGTSSIVVNETTHAWHDEEWMKSRVEWDWLHSPMSVYEVHLGSWQKGPAGEFLNYRELAERLVSYVLDMGFSHIELLPITEHPLDASWGYQTTGYFAPTSRFGSPDDFRYFVDYCHQHGIGVFLDWVPAHFPKDAHGLAWFDGEPLYEHADPRKGEHLDWSTLIYNYDRHEVKGFLLSSAVFWLQEYHLDGLRVDAVASMLYLDYSREEWVPNKYGGNENLEAMEFLRELNTVVHAEYPGTLVMAEESTSWPQVTRPIYVGGLGFSMKWNMGWMNDTLRYISQDPIYRQYHQDLLTFSMLYAFTENFMLPFSHDEVVHGKGSMLTKMPGDEWQKFANLRVLYTYMFTHPGKKLLFMGTEFGQGFEWDSAGLVDWDVLQYQYHEGLRRLVKDLNRIYRDSAALYLNEFEWQGFDWIDCHDSQQSTLSYLRKSDEETLLVIVNFTPVPRYEYRIGVPFPGKYHEVLNSDSEFYGGSNVGNGMLPLEAEKEPWMERPYSLVVTVPPLGAIVLKPEYQPPDEKETREEEAFSEGNRAETVTGADGAAFEKKSDPVEVVVRNDTPTPIPTPRVSPPKARTGASKASIRKTATRKTAATKKGGSGKTTPSSRGSVKSPPKRSV</sequence>
<organism evidence="14">
    <name type="scientific">Candidatus Kentrum sp. SD</name>
    <dbReference type="NCBI Taxonomy" id="2126332"/>
    <lineage>
        <taxon>Bacteria</taxon>
        <taxon>Pseudomonadati</taxon>
        <taxon>Pseudomonadota</taxon>
        <taxon>Gammaproteobacteria</taxon>
        <taxon>Candidatus Kentrum</taxon>
    </lineage>
</organism>
<dbReference type="CDD" id="cd02855">
    <property type="entry name" value="E_set_GBE_prok_N"/>
    <property type="match status" value="1"/>
</dbReference>
<dbReference type="InterPro" id="IPR006048">
    <property type="entry name" value="A-amylase/branching_C"/>
</dbReference>
<dbReference type="InterPro" id="IPR006047">
    <property type="entry name" value="GH13_cat_dom"/>
</dbReference>
<dbReference type="InterPro" id="IPR014756">
    <property type="entry name" value="Ig_E-set"/>
</dbReference>
<dbReference type="InterPro" id="IPR037439">
    <property type="entry name" value="Branching_enzy"/>
</dbReference>
<keyword evidence="9 10" id="KW-0119">Carbohydrate metabolism</keyword>
<name>A0A450Y4V0_9GAMM</name>
<dbReference type="AlphaFoldDB" id="A0A450Y4V0"/>
<dbReference type="PANTHER" id="PTHR43651">
    <property type="entry name" value="1,4-ALPHA-GLUCAN-BRANCHING ENZYME"/>
    <property type="match status" value="1"/>
</dbReference>
<dbReference type="UniPathway" id="UPA00164"/>
<evidence type="ECO:0000256" key="9">
    <source>
        <dbReference type="ARBA" id="ARBA00023277"/>
    </source>
</evidence>
<keyword evidence="7 10" id="KW-0808">Transferase</keyword>